<keyword evidence="1" id="KW-0378">Hydrolase</keyword>
<evidence type="ECO:0000313" key="2">
    <source>
        <dbReference type="Proteomes" id="UP000317344"/>
    </source>
</evidence>
<reference evidence="1 2" key="1">
    <citation type="submission" date="2019-07" db="EMBL/GenBank/DDBJ databases">
        <title>Tomitella cavernea sp. nov., an actinomycete isolated from soil.</title>
        <authorList>
            <person name="Cheng J."/>
        </authorList>
    </citation>
    <scope>NUCLEOTIDE SEQUENCE [LARGE SCALE GENOMIC DNA]</scope>
    <source>
        <strain evidence="1 2">HY188</strain>
    </source>
</reference>
<proteinExistence type="predicted"/>
<dbReference type="InterPro" id="IPR029058">
    <property type="entry name" value="AB_hydrolase_fold"/>
</dbReference>
<keyword evidence="2" id="KW-1185">Reference proteome</keyword>
<dbReference type="OrthoDB" id="4743826at2"/>
<organism evidence="1 2">
    <name type="scientific">Tomitella fengzijianii</name>
    <dbReference type="NCBI Taxonomy" id="2597660"/>
    <lineage>
        <taxon>Bacteria</taxon>
        <taxon>Bacillati</taxon>
        <taxon>Actinomycetota</taxon>
        <taxon>Actinomycetes</taxon>
        <taxon>Mycobacteriales</taxon>
        <taxon>Tomitella</taxon>
    </lineage>
</organism>
<dbReference type="RefSeq" id="WP_143908606.1">
    <property type="nucleotide sequence ID" value="NZ_CP041765.1"/>
</dbReference>
<sequence>MTERSITISGQPRTVVVGGADGSPGVLILAGAAQGAPVPRIEPLTERLVASGLQSFVWDTGDQAPAHDEVAAALDQLGLHWVNLVGIGDAAPAAWETAARHFGRVSSLVVLDGGHPAVADADGAVLDQGCPAVDVATTLVLTTADARTQAYASGRHVYSDFRVVEPAGGGAQSRGDAQSGEAAQWGEALAAGLAMEIILRSNPW</sequence>
<dbReference type="Proteomes" id="UP000317344">
    <property type="component" value="Chromosome"/>
</dbReference>
<protein>
    <submittedName>
        <fullName evidence="1">Alpha/beta hydrolase</fullName>
    </submittedName>
</protein>
<dbReference type="GO" id="GO:0016787">
    <property type="term" value="F:hydrolase activity"/>
    <property type="evidence" value="ECO:0007669"/>
    <property type="project" value="UniProtKB-KW"/>
</dbReference>
<evidence type="ECO:0000313" key="1">
    <source>
        <dbReference type="EMBL" id="QDQ97677.1"/>
    </source>
</evidence>
<dbReference type="SUPFAM" id="SSF53474">
    <property type="entry name" value="alpha/beta-Hydrolases"/>
    <property type="match status" value="1"/>
</dbReference>
<dbReference type="KEGG" id="toy:FO059_10520"/>
<name>A0A516X3P4_9ACTN</name>
<dbReference type="EMBL" id="CP041765">
    <property type="protein sequence ID" value="QDQ97677.1"/>
    <property type="molecule type" value="Genomic_DNA"/>
</dbReference>
<gene>
    <name evidence="1" type="ORF">FO059_10520</name>
</gene>
<accession>A0A516X3P4</accession>
<reference evidence="1 2" key="2">
    <citation type="submission" date="2019-07" db="EMBL/GenBank/DDBJ databases">
        <authorList>
            <person name="Huang Y."/>
        </authorList>
    </citation>
    <scope>NUCLEOTIDE SEQUENCE [LARGE SCALE GENOMIC DNA]</scope>
    <source>
        <strain evidence="1 2">HY188</strain>
    </source>
</reference>
<dbReference type="AlphaFoldDB" id="A0A516X3P4"/>
<dbReference type="Gene3D" id="3.40.50.1820">
    <property type="entry name" value="alpha/beta hydrolase"/>
    <property type="match status" value="1"/>
</dbReference>